<feature type="compositionally biased region" description="Low complexity" evidence="1">
    <location>
        <begin position="290"/>
        <end position="302"/>
    </location>
</feature>
<feature type="transmembrane region" description="Helical" evidence="2">
    <location>
        <begin position="331"/>
        <end position="350"/>
    </location>
</feature>
<reference evidence="3 4" key="1">
    <citation type="submission" date="2019-02" db="EMBL/GenBank/DDBJ databases">
        <title>Deep-cultivation of Planctomycetes and their phenomic and genomic characterization uncovers novel biology.</title>
        <authorList>
            <person name="Wiegand S."/>
            <person name="Jogler M."/>
            <person name="Boedeker C."/>
            <person name="Pinto D."/>
            <person name="Vollmers J."/>
            <person name="Rivas-Marin E."/>
            <person name="Kohn T."/>
            <person name="Peeters S.H."/>
            <person name="Heuer A."/>
            <person name="Rast P."/>
            <person name="Oberbeckmann S."/>
            <person name="Bunk B."/>
            <person name="Jeske O."/>
            <person name="Meyerdierks A."/>
            <person name="Storesund J.E."/>
            <person name="Kallscheuer N."/>
            <person name="Luecker S."/>
            <person name="Lage O.M."/>
            <person name="Pohl T."/>
            <person name="Merkel B.J."/>
            <person name="Hornburger P."/>
            <person name="Mueller R.-W."/>
            <person name="Bruemmer F."/>
            <person name="Labrenz M."/>
            <person name="Spormann A.M."/>
            <person name="Op den Camp H."/>
            <person name="Overmann J."/>
            <person name="Amann R."/>
            <person name="Jetten M.S.M."/>
            <person name="Mascher T."/>
            <person name="Medema M.H."/>
            <person name="Devos D.P."/>
            <person name="Kaster A.-K."/>
            <person name="Ovreas L."/>
            <person name="Rohde M."/>
            <person name="Galperin M.Y."/>
            <person name="Jogler C."/>
        </authorList>
    </citation>
    <scope>NUCLEOTIDE SEQUENCE [LARGE SCALE GENOMIC DNA]</scope>
    <source>
        <strain evidence="3 4">SV_7m_r</strain>
    </source>
</reference>
<feature type="transmembrane region" description="Helical" evidence="2">
    <location>
        <begin position="67"/>
        <end position="90"/>
    </location>
</feature>
<feature type="compositionally biased region" description="Low complexity" evidence="1">
    <location>
        <begin position="314"/>
        <end position="323"/>
    </location>
</feature>
<feature type="region of interest" description="Disordered" evidence="1">
    <location>
        <begin position="286"/>
        <end position="323"/>
    </location>
</feature>
<evidence type="ECO:0000313" key="3">
    <source>
        <dbReference type="EMBL" id="QDT59125.1"/>
    </source>
</evidence>
<dbReference type="Proteomes" id="UP000315003">
    <property type="component" value="Chromosome"/>
</dbReference>
<organism evidence="3 4">
    <name type="scientific">Stieleria bergensis</name>
    <dbReference type="NCBI Taxonomy" id="2528025"/>
    <lineage>
        <taxon>Bacteria</taxon>
        <taxon>Pseudomonadati</taxon>
        <taxon>Planctomycetota</taxon>
        <taxon>Planctomycetia</taxon>
        <taxon>Pirellulales</taxon>
        <taxon>Pirellulaceae</taxon>
        <taxon>Stieleria</taxon>
    </lineage>
</organism>
<feature type="transmembrane region" description="Helical" evidence="2">
    <location>
        <begin position="370"/>
        <end position="395"/>
    </location>
</feature>
<accession>A0A517SSM0</accession>
<evidence type="ECO:0000313" key="4">
    <source>
        <dbReference type="Proteomes" id="UP000315003"/>
    </source>
</evidence>
<keyword evidence="2" id="KW-0472">Membrane</keyword>
<feature type="transmembrane region" description="Helical" evidence="2">
    <location>
        <begin position="204"/>
        <end position="222"/>
    </location>
</feature>
<keyword evidence="2" id="KW-1133">Transmembrane helix</keyword>
<proteinExistence type="predicted"/>
<evidence type="ECO:0000256" key="1">
    <source>
        <dbReference type="SAM" id="MobiDB-lite"/>
    </source>
</evidence>
<dbReference type="AlphaFoldDB" id="A0A517SSM0"/>
<keyword evidence="2" id="KW-0812">Transmembrane</keyword>
<name>A0A517SSM0_9BACT</name>
<keyword evidence="4" id="KW-1185">Reference proteome</keyword>
<feature type="transmembrane region" description="Helical" evidence="2">
    <location>
        <begin position="234"/>
        <end position="252"/>
    </location>
</feature>
<feature type="transmembrane region" description="Helical" evidence="2">
    <location>
        <begin position="38"/>
        <end position="61"/>
    </location>
</feature>
<sequence length="423" mass="48086">MAHTALADSDAEPTNPLHSDLHQQSTRLPWLFSAPVDLAAFAGSALLSVALLVLGAAMGWLDRSVPQWTWVTTILMIDVAHVYATGFRVYFDRQELKRRPGLYLLTPVFAFVIGWALYSESPQWFWRCLAYMAVFHFVRQQYGWVALYRAKANDRQRVGKWIDLSAIYLATLYPLVYWHCHQPEQFAWFVEGDFVFLSLPLDRWLAPVYWFAMIAYVCRASYRGLIGGLWNPGKDLVVATTALCWYLGIITFDSDYAFTVTNVIIHGVPYMVLIYWYQVLGKSNETPQNSGAGSEEGSEQSGPGPTRQDDQDNAPASTSASPRSSGTAWQILIRFVAVVWVLAYFEELLWDRSLWHERAWLFGSAWQSNAGMQAVLVALLAVPQVTHYVLDGFIWKRRSSRQLRQLTRHSEEPSPRSTGRPAS</sequence>
<dbReference type="RefSeq" id="WP_419188231.1">
    <property type="nucleotide sequence ID" value="NZ_CP036272.1"/>
</dbReference>
<feature type="transmembrane region" description="Helical" evidence="2">
    <location>
        <begin position="161"/>
        <end position="179"/>
    </location>
</feature>
<dbReference type="EMBL" id="CP036272">
    <property type="protein sequence ID" value="QDT59125.1"/>
    <property type="molecule type" value="Genomic_DNA"/>
</dbReference>
<protein>
    <submittedName>
        <fullName evidence="3">Uncharacterized protein</fullName>
    </submittedName>
</protein>
<evidence type="ECO:0000256" key="2">
    <source>
        <dbReference type="SAM" id="Phobius"/>
    </source>
</evidence>
<feature type="transmembrane region" description="Helical" evidence="2">
    <location>
        <begin position="258"/>
        <end position="277"/>
    </location>
</feature>
<gene>
    <name evidence="3" type="ORF">SV7mr_16320</name>
</gene>
<feature type="region of interest" description="Disordered" evidence="1">
    <location>
        <begin position="1"/>
        <end position="21"/>
    </location>
</feature>
<feature type="transmembrane region" description="Helical" evidence="2">
    <location>
        <begin position="102"/>
        <end position="118"/>
    </location>
</feature>